<dbReference type="STRING" id="425104.Ssed_2191"/>
<dbReference type="EMBL" id="CP000821">
    <property type="protein sequence ID" value="ABV36800.1"/>
    <property type="molecule type" value="Genomic_DNA"/>
</dbReference>
<dbReference type="Proteomes" id="UP000002015">
    <property type="component" value="Chromosome"/>
</dbReference>
<name>A8FVC7_SHESH</name>
<accession>A8FVC7</accession>
<dbReference type="HOGENOM" id="CLU_2510859_0_0_6"/>
<dbReference type="KEGG" id="sse:Ssed_2191"/>
<reference evidence="1 2" key="1">
    <citation type="submission" date="2007-08" db="EMBL/GenBank/DDBJ databases">
        <title>Complete sequence of Shewanella sediminis HAW-EB3.</title>
        <authorList>
            <consortium name="US DOE Joint Genome Institute"/>
            <person name="Copeland A."/>
            <person name="Lucas S."/>
            <person name="Lapidus A."/>
            <person name="Barry K."/>
            <person name="Glavina del Rio T."/>
            <person name="Dalin E."/>
            <person name="Tice H."/>
            <person name="Pitluck S."/>
            <person name="Chertkov O."/>
            <person name="Brettin T."/>
            <person name="Bruce D."/>
            <person name="Detter J.C."/>
            <person name="Han C."/>
            <person name="Schmutz J."/>
            <person name="Larimer F."/>
            <person name="Land M."/>
            <person name="Hauser L."/>
            <person name="Kyrpides N."/>
            <person name="Kim E."/>
            <person name="Zhao J.-S."/>
            <person name="Richardson P."/>
        </authorList>
    </citation>
    <scope>NUCLEOTIDE SEQUENCE [LARGE SCALE GENOMIC DNA]</scope>
    <source>
        <strain evidence="1 2">HAW-EB3</strain>
    </source>
</reference>
<sequence length="85" mass="9936">MMFKKYQSRPVVRTAYEVKDCDLIVEALHEKSTSAINIGGEVVFFKHYEPVTTGDFIVYLSSDDVYHCRREVFLERNDSRPIDDD</sequence>
<dbReference type="AlphaFoldDB" id="A8FVC7"/>
<protein>
    <submittedName>
        <fullName evidence="1">Uncharacterized protein</fullName>
    </submittedName>
</protein>
<proteinExistence type="predicted"/>
<organism evidence="1 2">
    <name type="scientific">Shewanella sediminis (strain HAW-EB3)</name>
    <dbReference type="NCBI Taxonomy" id="425104"/>
    <lineage>
        <taxon>Bacteria</taxon>
        <taxon>Pseudomonadati</taxon>
        <taxon>Pseudomonadota</taxon>
        <taxon>Gammaproteobacteria</taxon>
        <taxon>Alteromonadales</taxon>
        <taxon>Shewanellaceae</taxon>
        <taxon>Shewanella</taxon>
    </lineage>
</organism>
<gene>
    <name evidence="1" type="ordered locus">Ssed_2191</name>
</gene>
<evidence type="ECO:0000313" key="1">
    <source>
        <dbReference type="EMBL" id="ABV36800.1"/>
    </source>
</evidence>
<keyword evidence="2" id="KW-1185">Reference proteome</keyword>
<evidence type="ECO:0000313" key="2">
    <source>
        <dbReference type="Proteomes" id="UP000002015"/>
    </source>
</evidence>